<accession>Q8TPZ5</accession>
<feature type="domain" description="DUF3344" evidence="1">
    <location>
        <begin position="45"/>
        <end position="344"/>
    </location>
</feature>
<dbReference type="KEGG" id="mac:MA_1758"/>
<dbReference type="EnsemblBacteria" id="AAM05164">
    <property type="protein sequence ID" value="AAM05164"/>
    <property type="gene ID" value="MA_1758"/>
</dbReference>
<gene>
    <name evidence="2" type="ordered locus">MA_1758</name>
</gene>
<dbReference type="EMBL" id="AE010299">
    <property type="protein sequence ID" value="AAM05164.1"/>
    <property type="molecule type" value="Genomic_DNA"/>
</dbReference>
<dbReference type="InParanoid" id="Q8TPZ5"/>
<dbReference type="Pfam" id="PF11824">
    <property type="entry name" value="DUF3344"/>
    <property type="match status" value="1"/>
</dbReference>
<name>Q8TPZ5_METAC</name>
<reference evidence="2 3" key="1">
    <citation type="journal article" date="2002" name="Genome Res.">
        <title>The genome of Methanosarcina acetivorans reveals extensive metabolic and physiological diversity.</title>
        <authorList>
            <person name="Galagan J.E."/>
            <person name="Nusbaum C."/>
            <person name="Roy A."/>
            <person name="Endrizzi M.G."/>
            <person name="Macdonald P."/>
            <person name="FitzHugh W."/>
            <person name="Calvo S."/>
            <person name="Engels R."/>
            <person name="Smirnov S."/>
            <person name="Atnoor D."/>
            <person name="Brown A."/>
            <person name="Allen N."/>
            <person name="Naylor J."/>
            <person name="Stange-Thomann N."/>
            <person name="DeArellano K."/>
            <person name="Johnson R."/>
            <person name="Linton L."/>
            <person name="McEwan P."/>
            <person name="McKernan K."/>
            <person name="Talamas J."/>
            <person name="Tirrell A."/>
            <person name="Ye W."/>
            <person name="Zimmer A."/>
            <person name="Barber R.D."/>
            <person name="Cann I."/>
            <person name="Graham D.E."/>
            <person name="Grahame D.A."/>
            <person name="Guss A."/>
            <person name="Hedderich R."/>
            <person name="Ingram-Smith C."/>
            <person name="Kuettner C.H."/>
            <person name="Krzycki J.A."/>
            <person name="Leigh J.A."/>
            <person name="Li W."/>
            <person name="Liu J."/>
            <person name="Mukhopadhyay B."/>
            <person name="Reeve J.N."/>
            <person name="Smith K."/>
            <person name="Springer T.A."/>
            <person name="Umayam L.A."/>
            <person name="White O."/>
            <person name="White R.H."/>
            <person name="de Macario E.C."/>
            <person name="Ferry J.G."/>
            <person name="Jarrell K.F."/>
            <person name="Jing H."/>
            <person name="Macario A.J.L."/>
            <person name="Paulsen I."/>
            <person name="Pritchett M."/>
            <person name="Sowers K.R."/>
            <person name="Swanson R.V."/>
            <person name="Zinder S.H."/>
            <person name="Lander E."/>
            <person name="Metcalf W.W."/>
            <person name="Birren B."/>
        </authorList>
    </citation>
    <scope>NUCLEOTIDE SEQUENCE [LARGE SCALE GENOMIC DNA]</scope>
    <source>
        <strain evidence="3">ATCC 35395 / DSM 2834 / JCM 12185 / C2A</strain>
    </source>
</reference>
<protein>
    <recommendedName>
        <fullName evidence="1">DUF3344 domain-containing protein</fullName>
    </recommendedName>
</protein>
<proteinExistence type="predicted"/>
<evidence type="ECO:0000313" key="3">
    <source>
        <dbReference type="Proteomes" id="UP000002487"/>
    </source>
</evidence>
<organism evidence="2 3">
    <name type="scientific">Methanosarcina acetivorans (strain ATCC 35395 / DSM 2834 / JCM 12185 / C2A)</name>
    <dbReference type="NCBI Taxonomy" id="188937"/>
    <lineage>
        <taxon>Archaea</taxon>
        <taxon>Methanobacteriati</taxon>
        <taxon>Methanobacteriota</taxon>
        <taxon>Stenosarchaea group</taxon>
        <taxon>Methanomicrobia</taxon>
        <taxon>Methanosarcinales</taxon>
        <taxon>Methanosarcinaceae</taxon>
        <taxon>Methanosarcina</taxon>
    </lineage>
</organism>
<keyword evidence="3" id="KW-1185">Reference proteome</keyword>
<dbReference type="HOGENOM" id="CLU_538211_0_0_2"/>
<sequence length="523" mass="57736">MEKILMFKKENSIKIGGTTPIAPLLLLGALVLLFAIASPAAADPYLGGVPLITANGTYGTVTGDLWFDAYPGFDQAYPDPVHWETTLPCDPDDIVWARLYVDTYIGHMENNYPQNVTTEFNGSGSSYETLGSESMNTEYKFYLAGTGGAGSGPVWITNHSNRVTSDFLIWYDVTDNITSSTVSTNVSVTNLIGEAPFESRVKAIVLVVAYNNQSCNVTHYWVAQGHDTDSYKTDGIFSPYTGGFPHPYKGNTTFNTSVVYTPGEANLTVLPLASFNGNYTFNSDDDQLPWANPGQGEYFQWQSWNVTTNVTSGNDSYMTYDRNATDSGTYSGYFKIPLALLTVEDKSLIYDFSNETLGRAGICMFAYKKEASGLPPSVSNDPDDEFSGTEYDEIKYDDGVFAEHYTDTYEKRAAHRFVFNVSCCNDLSNFDSINVTWNGAGWHDAGGNSNGAYLYIWNGTGYEELDNCDGDGNENYLTGGITNNLGNYIINNNVTVLAEQKTEDDDYHSHIATDYVKLWLKKV</sequence>
<dbReference type="Proteomes" id="UP000002487">
    <property type="component" value="Chromosome"/>
</dbReference>
<dbReference type="InterPro" id="IPR021779">
    <property type="entry name" value="DUF3344"/>
</dbReference>
<evidence type="ECO:0000313" key="2">
    <source>
        <dbReference type="EMBL" id="AAM05164.1"/>
    </source>
</evidence>
<dbReference type="AlphaFoldDB" id="Q8TPZ5"/>
<evidence type="ECO:0000259" key="1">
    <source>
        <dbReference type="Pfam" id="PF11824"/>
    </source>
</evidence>
<dbReference type="PhylomeDB" id="Q8TPZ5"/>